<feature type="transmembrane region" description="Helical" evidence="1">
    <location>
        <begin position="95"/>
        <end position="116"/>
    </location>
</feature>
<dbReference type="Proteomes" id="UP000095712">
    <property type="component" value="Unassembled WGS sequence"/>
</dbReference>
<keyword evidence="1" id="KW-0812">Transmembrane</keyword>
<evidence type="ECO:0000313" key="3">
    <source>
        <dbReference type="Proteomes" id="UP000095712"/>
    </source>
</evidence>
<protein>
    <submittedName>
        <fullName evidence="2">Uncharacterized protein</fullName>
    </submittedName>
</protein>
<reference evidence="2 3" key="1">
    <citation type="submission" date="2015-09" db="EMBL/GenBank/DDBJ databases">
        <authorList>
            <consortium name="Pathogen Informatics"/>
        </authorList>
    </citation>
    <scope>NUCLEOTIDE SEQUENCE [LARGE SCALE GENOMIC DNA]</scope>
    <source>
        <strain evidence="2 3">2789STDY5834911</strain>
    </source>
</reference>
<organism evidence="2 3">
    <name type="scientific">Blautia wexlerae</name>
    <dbReference type="NCBI Taxonomy" id="418240"/>
    <lineage>
        <taxon>Bacteria</taxon>
        <taxon>Bacillati</taxon>
        <taxon>Bacillota</taxon>
        <taxon>Clostridia</taxon>
        <taxon>Lachnospirales</taxon>
        <taxon>Lachnospiraceae</taxon>
        <taxon>Blautia</taxon>
    </lineage>
</organism>
<evidence type="ECO:0000256" key="1">
    <source>
        <dbReference type="SAM" id="Phobius"/>
    </source>
</evidence>
<evidence type="ECO:0000313" key="2">
    <source>
        <dbReference type="EMBL" id="CUP35445.1"/>
    </source>
</evidence>
<gene>
    <name evidence="2" type="ORF">ERS852523_01347</name>
</gene>
<sequence>MLRNIIVVFSLILILIAVIKLQIFLSKKDSKLFGLIIPIVILAISLLLAFGGLPTNQEIETTQSITTETGEIVENSLDAKTPTALVDNTLTVNGIIYTIIFINAGNSVMLGIFFYCRHQKKTHVELKRMKAKELF</sequence>
<dbReference type="AlphaFoldDB" id="A0A174MNH1"/>
<dbReference type="OrthoDB" id="2200068at2"/>
<keyword evidence="1" id="KW-1133">Transmembrane helix</keyword>
<feature type="transmembrane region" description="Helical" evidence="1">
    <location>
        <begin position="32"/>
        <end position="53"/>
    </location>
</feature>
<accession>A0A174MNH1</accession>
<keyword evidence="1" id="KW-0472">Membrane</keyword>
<name>A0A174MNH1_9FIRM</name>
<feature type="transmembrane region" description="Helical" evidence="1">
    <location>
        <begin position="6"/>
        <end position="25"/>
    </location>
</feature>
<proteinExistence type="predicted"/>
<dbReference type="EMBL" id="CZAW01000011">
    <property type="protein sequence ID" value="CUP35445.1"/>
    <property type="molecule type" value="Genomic_DNA"/>
</dbReference>
<dbReference type="RefSeq" id="WP_055150509.1">
    <property type="nucleotide sequence ID" value="NZ_CZAW01000011.1"/>
</dbReference>